<dbReference type="AlphaFoldDB" id="A0A4R4NQN7"/>
<reference evidence="2 3" key="1">
    <citation type="submission" date="2019-02" db="EMBL/GenBank/DDBJ databases">
        <title>Draft genome sequences of novel Actinobacteria.</title>
        <authorList>
            <person name="Sahin N."/>
            <person name="Ay H."/>
            <person name="Saygin H."/>
        </authorList>
    </citation>
    <scope>NUCLEOTIDE SEQUENCE [LARGE SCALE GENOMIC DNA]</scope>
    <source>
        <strain evidence="2 3">KC201</strain>
    </source>
</reference>
<protein>
    <submittedName>
        <fullName evidence="2">Uncharacterized protein</fullName>
    </submittedName>
</protein>
<gene>
    <name evidence="2" type="ORF">E1267_05285</name>
</gene>
<name>A0A4R4NQN7_9ACTN</name>
<evidence type="ECO:0000313" key="2">
    <source>
        <dbReference type="EMBL" id="TDC10243.1"/>
    </source>
</evidence>
<proteinExistence type="predicted"/>
<evidence type="ECO:0000256" key="1">
    <source>
        <dbReference type="SAM" id="MobiDB-lite"/>
    </source>
</evidence>
<accession>A0A4R4NQN7</accession>
<comment type="caution">
    <text evidence="2">The sequence shown here is derived from an EMBL/GenBank/DDBJ whole genome shotgun (WGS) entry which is preliminary data.</text>
</comment>
<feature type="compositionally biased region" description="Basic residues" evidence="1">
    <location>
        <begin position="64"/>
        <end position="73"/>
    </location>
</feature>
<organism evidence="2 3">
    <name type="scientific">Nonomuraea longispora</name>
    <dbReference type="NCBI Taxonomy" id="1848320"/>
    <lineage>
        <taxon>Bacteria</taxon>
        <taxon>Bacillati</taxon>
        <taxon>Actinomycetota</taxon>
        <taxon>Actinomycetes</taxon>
        <taxon>Streptosporangiales</taxon>
        <taxon>Streptosporangiaceae</taxon>
        <taxon>Nonomuraea</taxon>
    </lineage>
</organism>
<sequence>MRGIAHCAGSGAPEWGPAWARCRERRDHWRKKRGCAGGRAWPRRWRPASPSGRSAQGSWSRPGRCPRRTCRRA</sequence>
<dbReference type="EMBL" id="SMJZ01000011">
    <property type="protein sequence ID" value="TDC10243.1"/>
    <property type="molecule type" value="Genomic_DNA"/>
</dbReference>
<keyword evidence="3" id="KW-1185">Reference proteome</keyword>
<evidence type="ECO:0000313" key="3">
    <source>
        <dbReference type="Proteomes" id="UP000295157"/>
    </source>
</evidence>
<dbReference type="Proteomes" id="UP000295157">
    <property type="component" value="Unassembled WGS sequence"/>
</dbReference>
<feature type="region of interest" description="Disordered" evidence="1">
    <location>
        <begin position="32"/>
        <end position="73"/>
    </location>
</feature>